<keyword evidence="8" id="KW-1185">Reference proteome</keyword>
<dbReference type="AlphaFoldDB" id="A0AA95MNL7"/>
<evidence type="ECO:0000256" key="2">
    <source>
        <dbReference type="ARBA" id="ARBA00022475"/>
    </source>
</evidence>
<feature type="transmembrane region" description="Helical" evidence="6">
    <location>
        <begin position="243"/>
        <end position="270"/>
    </location>
</feature>
<feature type="transmembrane region" description="Helical" evidence="6">
    <location>
        <begin position="114"/>
        <end position="134"/>
    </location>
</feature>
<dbReference type="EMBL" id="CP126114">
    <property type="protein sequence ID" value="WHY84003.1"/>
    <property type="molecule type" value="Genomic_DNA"/>
</dbReference>
<evidence type="ECO:0000256" key="1">
    <source>
        <dbReference type="ARBA" id="ARBA00004651"/>
    </source>
</evidence>
<dbReference type="PANTHER" id="PTHR30482:SF10">
    <property type="entry name" value="HIGH-AFFINITY BRANCHED-CHAIN AMINO ACID TRANSPORT PROTEIN BRAE"/>
    <property type="match status" value="1"/>
</dbReference>
<reference evidence="7" key="1">
    <citation type="submission" date="2023-05" db="EMBL/GenBank/DDBJ databases">
        <title>Comparative genomics of Bacillaceae isolates and their secondary metabolite potential.</title>
        <authorList>
            <person name="Song L."/>
            <person name="Nielsen L.J."/>
            <person name="Mohite O."/>
            <person name="Xu X."/>
            <person name="Weber T."/>
            <person name="Kovacs A.T."/>
        </authorList>
    </citation>
    <scope>NUCLEOTIDE SEQUENCE</scope>
    <source>
        <strain evidence="7">XLM17</strain>
    </source>
</reference>
<sequence length="335" mass="36263">MRKASVLRESSGIIVFIIAALLITFFSTNSYYLGIVGLCAISIILTLSLNMLFGLAGQISFGHAGFYALGAYISTIIESKFGISFEWSLIITLVLCFLLSWIIAFPILKLKDHYLGMATLAFGLLIFTISMQWVEVTGGPSGMPVLTPTIFGMDISTVFNEVILVATIVVFIFCTSIYHSKLGIALKAVAADENAAKAAGVDVVRYKTLIFSLSGAMAAFAGILYAHLYLFISPEAFSIHTSIMILTMVVIGGLGSNSGAVIGAIFITLLPEFIEGLDDMKTMIYGVALLIVLLFFPNGLVKIFHSFKPVKVRKVEKEIPHKNLSKTKSNASDLN</sequence>
<dbReference type="GO" id="GO:0005886">
    <property type="term" value="C:plasma membrane"/>
    <property type="evidence" value="ECO:0007669"/>
    <property type="project" value="UniProtKB-SubCell"/>
</dbReference>
<accession>A0AA95MNL7</accession>
<dbReference type="CDD" id="cd06581">
    <property type="entry name" value="TM_PBP1_LivM_like"/>
    <property type="match status" value="1"/>
</dbReference>
<keyword evidence="2" id="KW-1003">Cell membrane</keyword>
<keyword evidence="4 6" id="KW-1133">Transmembrane helix</keyword>
<feature type="transmembrane region" description="Helical" evidence="6">
    <location>
        <begin position="85"/>
        <end position="108"/>
    </location>
</feature>
<feature type="transmembrane region" description="Helical" evidence="6">
    <location>
        <begin position="209"/>
        <end position="231"/>
    </location>
</feature>
<evidence type="ECO:0000313" key="8">
    <source>
        <dbReference type="Proteomes" id="UP001178288"/>
    </source>
</evidence>
<keyword evidence="5 6" id="KW-0472">Membrane</keyword>
<evidence type="ECO:0000256" key="5">
    <source>
        <dbReference type="ARBA" id="ARBA00023136"/>
    </source>
</evidence>
<evidence type="ECO:0000313" key="7">
    <source>
        <dbReference type="EMBL" id="WHY84003.1"/>
    </source>
</evidence>
<evidence type="ECO:0000256" key="3">
    <source>
        <dbReference type="ARBA" id="ARBA00022692"/>
    </source>
</evidence>
<dbReference type="GO" id="GO:0015658">
    <property type="term" value="F:branched-chain amino acid transmembrane transporter activity"/>
    <property type="evidence" value="ECO:0007669"/>
    <property type="project" value="InterPro"/>
</dbReference>
<feature type="transmembrane region" description="Helical" evidence="6">
    <location>
        <begin position="155"/>
        <end position="178"/>
    </location>
</feature>
<feature type="transmembrane region" description="Helical" evidence="6">
    <location>
        <begin position="282"/>
        <end position="304"/>
    </location>
</feature>
<protein>
    <submittedName>
        <fullName evidence="7">Branched-chain amino acid ABC transporter permease</fullName>
    </submittedName>
</protein>
<evidence type="ECO:0000256" key="4">
    <source>
        <dbReference type="ARBA" id="ARBA00022989"/>
    </source>
</evidence>
<dbReference type="Pfam" id="PF02653">
    <property type="entry name" value="BPD_transp_2"/>
    <property type="match status" value="1"/>
</dbReference>
<evidence type="ECO:0000256" key="6">
    <source>
        <dbReference type="SAM" id="Phobius"/>
    </source>
</evidence>
<gene>
    <name evidence="7" type="ORF">QNH39_15060</name>
</gene>
<dbReference type="RefSeq" id="WP_066088052.1">
    <property type="nucleotide sequence ID" value="NZ_CP126114.1"/>
</dbReference>
<keyword evidence="3 6" id="KW-0812">Transmembrane</keyword>
<proteinExistence type="predicted"/>
<dbReference type="Proteomes" id="UP001178288">
    <property type="component" value="Chromosome"/>
</dbReference>
<feature type="transmembrane region" description="Helical" evidence="6">
    <location>
        <begin position="51"/>
        <end position="73"/>
    </location>
</feature>
<dbReference type="PANTHER" id="PTHR30482">
    <property type="entry name" value="HIGH-AFFINITY BRANCHED-CHAIN AMINO ACID TRANSPORT SYSTEM PERMEASE"/>
    <property type="match status" value="1"/>
</dbReference>
<organism evidence="7 8">
    <name type="scientific">Neobacillus novalis</name>
    <dbReference type="NCBI Taxonomy" id="220687"/>
    <lineage>
        <taxon>Bacteria</taxon>
        <taxon>Bacillati</taxon>
        <taxon>Bacillota</taxon>
        <taxon>Bacilli</taxon>
        <taxon>Bacillales</taxon>
        <taxon>Bacillaceae</taxon>
        <taxon>Neobacillus</taxon>
    </lineage>
</organism>
<feature type="transmembrane region" description="Helical" evidence="6">
    <location>
        <begin position="12"/>
        <end position="45"/>
    </location>
</feature>
<dbReference type="KEGG" id="nnv:QNH39_15060"/>
<name>A0AA95MNL7_9BACI</name>
<dbReference type="InterPro" id="IPR043428">
    <property type="entry name" value="LivM-like"/>
</dbReference>
<comment type="subcellular location">
    <subcellularLocation>
        <location evidence="1">Cell membrane</location>
        <topology evidence="1">Multi-pass membrane protein</topology>
    </subcellularLocation>
</comment>
<dbReference type="InterPro" id="IPR001851">
    <property type="entry name" value="ABC_transp_permease"/>
</dbReference>